<keyword evidence="3" id="KW-1185">Reference proteome</keyword>
<dbReference type="Proteomes" id="UP000323506">
    <property type="component" value="Chromosome D09"/>
</dbReference>
<proteinExistence type="predicted"/>
<protein>
    <submittedName>
        <fullName evidence="2">Uncharacterized protein</fullName>
    </submittedName>
</protein>
<dbReference type="EMBL" id="CM017709">
    <property type="protein sequence ID" value="TYG53831.1"/>
    <property type="molecule type" value="Genomic_DNA"/>
</dbReference>
<evidence type="ECO:0000313" key="3">
    <source>
        <dbReference type="Proteomes" id="UP000323506"/>
    </source>
</evidence>
<gene>
    <name evidence="2" type="ORF">ES288_D09G140300v1</name>
</gene>
<dbReference type="AlphaFoldDB" id="A0A5D2B918"/>
<evidence type="ECO:0000256" key="1">
    <source>
        <dbReference type="SAM" id="Phobius"/>
    </source>
</evidence>
<feature type="transmembrane region" description="Helical" evidence="1">
    <location>
        <begin position="36"/>
        <end position="59"/>
    </location>
</feature>
<name>A0A5D2B918_GOSDA</name>
<evidence type="ECO:0000313" key="2">
    <source>
        <dbReference type="EMBL" id="TYG53831.1"/>
    </source>
</evidence>
<organism evidence="2 3">
    <name type="scientific">Gossypium darwinii</name>
    <name type="common">Darwin's cotton</name>
    <name type="synonym">Gossypium barbadense var. darwinii</name>
    <dbReference type="NCBI Taxonomy" id="34276"/>
    <lineage>
        <taxon>Eukaryota</taxon>
        <taxon>Viridiplantae</taxon>
        <taxon>Streptophyta</taxon>
        <taxon>Embryophyta</taxon>
        <taxon>Tracheophyta</taxon>
        <taxon>Spermatophyta</taxon>
        <taxon>Magnoliopsida</taxon>
        <taxon>eudicotyledons</taxon>
        <taxon>Gunneridae</taxon>
        <taxon>Pentapetalae</taxon>
        <taxon>rosids</taxon>
        <taxon>malvids</taxon>
        <taxon>Malvales</taxon>
        <taxon>Malvaceae</taxon>
        <taxon>Malvoideae</taxon>
        <taxon>Gossypium</taxon>
    </lineage>
</organism>
<keyword evidence="1" id="KW-0472">Membrane</keyword>
<reference evidence="2 3" key="1">
    <citation type="submission" date="2019-06" db="EMBL/GenBank/DDBJ databases">
        <title>WGS assembly of Gossypium darwinii.</title>
        <authorList>
            <person name="Chen Z.J."/>
            <person name="Sreedasyam A."/>
            <person name="Ando A."/>
            <person name="Song Q."/>
            <person name="De L."/>
            <person name="Hulse-Kemp A."/>
            <person name="Ding M."/>
            <person name="Ye W."/>
            <person name="Kirkbride R."/>
            <person name="Jenkins J."/>
            <person name="Plott C."/>
            <person name="Lovell J."/>
            <person name="Lin Y.-M."/>
            <person name="Vaughn R."/>
            <person name="Liu B."/>
            <person name="Li W."/>
            <person name="Simpson S."/>
            <person name="Scheffler B."/>
            <person name="Saski C."/>
            <person name="Grover C."/>
            <person name="Hu G."/>
            <person name="Conover J."/>
            <person name="Carlson J."/>
            <person name="Shu S."/>
            <person name="Boston L."/>
            <person name="Williams M."/>
            <person name="Peterson D."/>
            <person name="Mcgee K."/>
            <person name="Jones D."/>
            <person name="Wendel J."/>
            <person name="Stelly D."/>
            <person name="Grimwood J."/>
            <person name="Schmutz J."/>
        </authorList>
    </citation>
    <scope>NUCLEOTIDE SEQUENCE [LARGE SCALE GENOMIC DNA]</scope>
    <source>
        <strain evidence="2">1808015.09</strain>
    </source>
</reference>
<sequence>MLPTTVCCCFILLLVASSSCAILLATLMLVDVVAMFASLLSPLTAVPPGTLIVVSMPLLKRKWRIQETCTSEGRVFWRNCP</sequence>
<keyword evidence="1" id="KW-1133">Transmembrane helix</keyword>
<accession>A0A5D2B918</accession>
<keyword evidence="1" id="KW-0812">Transmembrane</keyword>